<evidence type="ECO:0008006" key="3">
    <source>
        <dbReference type="Google" id="ProtNLM"/>
    </source>
</evidence>
<organism evidence="1 2">
    <name type="scientific">Seinonella peptonophila</name>
    <dbReference type="NCBI Taxonomy" id="112248"/>
    <lineage>
        <taxon>Bacteria</taxon>
        <taxon>Bacillati</taxon>
        <taxon>Bacillota</taxon>
        <taxon>Bacilli</taxon>
        <taxon>Bacillales</taxon>
        <taxon>Thermoactinomycetaceae</taxon>
        <taxon>Seinonella</taxon>
    </lineage>
</organism>
<evidence type="ECO:0000313" key="1">
    <source>
        <dbReference type="EMBL" id="SHE89318.1"/>
    </source>
</evidence>
<dbReference type="Gene3D" id="1.10.30.50">
    <property type="match status" value="1"/>
</dbReference>
<dbReference type="EMBL" id="FQVL01000004">
    <property type="protein sequence ID" value="SHE89318.1"/>
    <property type="molecule type" value="Genomic_DNA"/>
</dbReference>
<reference evidence="1 2" key="1">
    <citation type="submission" date="2016-11" db="EMBL/GenBank/DDBJ databases">
        <authorList>
            <person name="Jaros S."/>
            <person name="Januszkiewicz K."/>
            <person name="Wedrychowicz H."/>
        </authorList>
    </citation>
    <scope>NUCLEOTIDE SEQUENCE [LARGE SCALE GENOMIC DNA]</scope>
    <source>
        <strain evidence="1 2">DSM 44666</strain>
    </source>
</reference>
<gene>
    <name evidence="1" type="ORF">SAMN05444392_104167</name>
</gene>
<dbReference type="AlphaFoldDB" id="A0A1M4X770"/>
<keyword evidence="2" id="KW-1185">Reference proteome</keyword>
<proteinExistence type="predicted"/>
<sequence>MRGFSDGQKRAIKKRDNDCCQLCLSTKRQRQIHHLFSQSSYPLLANILHNGLTLCEICHVKFNDFCPNGTNSGEGEVALGFHAQTNGDHGAHSRGRRSAF</sequence>
<accession>A0A1M4X770</accession>
<evidence type="ECO:0000313" key="2">
    <source>
        <dbReference type="Proteomes" id="UP000184476"/>
    </source>
</evidence>
<name>A0A1M4X770_9BACL</name>
<dbReference type="Proteomes" id="UP000184476">
    <property type="component" value="Unassembled WGS sequence"/>
</dbReference>
<protein>
    <recommendedName>
        <fullName evidence="3">HNH endonuclease</fullName>
    </recommendedName>
</protein>